<keyword evidence="3" id="KW-0804">Transcription</keyword>
<dbReference type="Proteomes" id="UP000290191">
    <property type="component" value="Unassembled WGS sequence"/>
</dbReference>
<keyword evidence="6" id="KW-1185">Reference proteome</keyword>
<reference evidence="5 6" key="1">
    <citation type="submission" date="2017-10" db="EMBL/GenBank/DDBJ databases">
        <title>Genomics of the genus Arcobacter.</title>
        <authorList>
            <person name="Perez-Cataluna A."/>
            <person name="Figueras M.J."/>
        </authorList>
    </citation>
    <scope>NUCLEOTIDE SEQUENCE [LARGE SCALE GENOMIC DNA]</scope>
    <source>
        <strain evidence="5 6">DSM 24636</strain>
    </source>
</reference>
<dbReference type="PANTHER" id="PTHR42756:SF1">
    <property type="entry name" value="TRANSCRIPTIONAL REPRESSOR OF EMRAB OPERON"/>
    <property type="match status" value="1"/>
</dbReference>
<evidence type="ECO:0000313" key="5">
    <source>
        <dbReference type="EMBL" id="RXJ64839.1"/>
    </source>
</evidence>
<dbReference type="AlphaFoldDB" id="A0A4Q0Y7A6"/>
<dbReference type="Pfam" id="PF08279">
    <property type="entry name" value="HTH_11"/>
    <property type="match status" value="1"/>
</dbReference>
<organism evidence="5 6">
    <name type="scientific">Halarcobacter anaerophilus</name>
    <dbReference type="NCBI Taxonomy" id="877500"/>
    <lineage>
        <taxon>Bacteria</taxon>
        <taxon>Pseudomonadati</taxon>
        <taxon>Campylobacterota</taxon>
        <taxon>Epsilonproteobacteria</taxon>
        <taxon>Campylobacterales</taxon>
        <taxon>Arcobacteraceae</taxon>
        <taxon>Halarcobacter</taxon>
    </lineage>
</organism>
<evidence type="ECO:0000259" key="4">
    <source>
        <dbReference type="Pfam" id="PF08279"/>
    </source>
</evidence>
<dbReference type="InterPro" id="IPR036388">
    <property type="entry name" value="WH-like_DNA-bd_sf"/>
</dbReference>
<keyword evidence="1" id="KW-0805">Transcription regulation</keyword>
<feature type="domain" description="Helix-turn-helix type 11" evidence="4">
    <location>
        <begin position="43"/>
        <end position="81"/>
    </location>
</feature>
<dbReference type="RefSeq" id="WP_129081197.1">
    <property type="nucleotide sequence ID" value="NZ_CP041070.1"/>
</dbReference>
<sequence length="140" mass="16474">MEEKYFDLKFLLLEKLNLIEELSFIEAKKEKFESNDIVTSTRILTLIQNGTFTSSELAKKLNISRQAIHKSINNLCSKGYLLLHNEETIKKNKHIYITEKGKELLICRNNVMKKVEKTVKEKIGKDDFLKLKELLKKDWD</sequence>
<dbReference type="GO" id="GO:0003677">
    <property type="term" value="F:DNA binding"/>
    <property type="evidence" value="ECO:0007669"/>
    <property type="project" value="UniProtKB-KW"/>
</dbReference>
<evidence type="ECO:0000256" key="3">
    <source>
        <dbReference type="ARBA" id="ARBA00023163"/>
    </source>
</evidence>
<evidence type="ECO:0000313" key="6">
    <source>
        <dbReference type="Proteomes" id="UP000290191"/>
    </source>
</evidence>
<dbReference type="InterPro" id="IPR036390">
    <property type="entry name" value="WH_DNA-bd_sf"/>
</dbReference>
<dbReference type="EMBL" id="PDKO01000001">
    <property type="protein sequence ID" value="RXJ64839.1"/>
    <property type="molecule type" value="Genomic_DNA"/>
</dbReference>
<comment type="caution">
    <text evidence="5">The sequence shown here is derived from an EMBL/GenBank/DDBJ whole genome shotgun (WGS) entry which is preliminary data.</text>
</comment>
<dbReference type="PANTHER" id="PTHR42756">
    <property type="entry name" value="TRANSCRIPTIONAL REGULATOR, MARR"/>
    <property type="match status" value="1"/>
</dbReference>
<accession>A0A4Q0Y7A6</accession>
<dbReference type="OrthoDB" id="5366056at2"/>
<name>A0A4Q0Y7A6_9BACT</name>
<evidence type="ECO:0000256" key="1">
    <source>
        <dbReference type="ARBA" id="ARBA00023015"/>
    </source>
</evidence>
<proteinExistence type="predicted"/>
<dbReference type="STRING" id="877500.GCA_000935065_02190"/>
<keyword evidence="2" id="KW-0238">DNA-binding</keyword>
<protein>
    <recommendedName>
        <fullName evidence="4">Helix-turn-helix type 11 domain-containing protein</fullName>
    </recommendedName>
</protein>
<dbReference type="SUPFAM" id="SSF46785">
    <property type="entry name" value="Winged helix' DNA-binding domain"/>
    <property type="match status" value="1"/>
</dbReference>
<dbReference type="Gene3D" id="1.10.10.10">
    <property type="entry name" value="Winged helix-like DNA-binding domain superfamily/Winged helix DNA-binding domain"/>
    <property type="match status" value="1"/>
</dbReference>
<evidence type="ECO:0000256" key="2">
    <source>
        <dbReference type="ARBA" id="ARBA00023125"/>
    </source>
</evidence>
<dbReference type="InterPro" id="IPR013196">
    <property type="entry name" value="HTH_11"/>
</dbReference>
<gene>
    <name evidence="5" type="ORF">CRV06_02470</name>
</gene>